<comment type="caution">
    <text evidence="1">The sequence shown here is derived from an EMBL/GenBank/DDBJ whole genome shotgun (WGS) entry which is preliminary data.</text>
</comment>
<accession>A0ABU1F440</accession>
<name>A0ABU1F440_9RHOB</name>
<dbReference type="Proteomes" id="UP001247754">
    <property type="component" value="Unassembled WGS sequence"/>
</dbReference>
<dbReference type="EMBL" id="JAVKPH010000002">
    <property type="protein sequence ID" value="MDR5651633.1"/>
    <property type="molecule type" value="Genomic_DNA"/>
</dbReference>
<evidence type="ECO:0008006" key="3">
    <source>
        <dbReference type="Google" id="ProtNLM"/>
    </source>
</evidence>
<proteinExistence type="predicted"/>
<evidence type="ECO:0000313" key="1">
    <source>
        <dbReference type="EMBL" id="MDR5651633.1"/>
    </source>
</evidence>
<organism evidence="1 2">
    <name type="scientific">Ruixingdingia sedimenti</name>
    <dbReference type="NCBI Taxonomy" id="3073604"/>
    <lineage>
        <taxon>Bacteria</taxon>
        <taxon>Pseudomonadati</taxon>
        <taxon>Pseudomonadota</taxon>
        <taxon>Alphaproteobacteria</taxon>
        <taxon>Rhodobacterales</taxon>
        <taxon>Paracoccaceae</taxon>
        <taxon>Ruixingdingia</taxon>
    </lineage>
</organism>
<gene>
    <name evidence="1" type="ORF">RGD00_03385</name>
</gene>
<reference evidence="1 2" key="1">
    <citation type="submission" date="2023-09" db="EMBL/GenBank/DDBJ databases">
        <title>Xinfangfangia sedmenti sp. nov., isolated the sedment.</title>
        <authorList>
            <person name="Xu L."/>
        </authorList>
    </citation>
    <scope>NUCLEOTIDE SEQUENCE [LARGE SCALE GENOMIC DNA]</scope>
    <source>
        <strain evidence="1 2">LG-4</strain>
    </source>
</reference>
<keyword evidence="2" id="KW-1185">Reference proteome</keyword>
<protein>
    <recommendedName>
        <fullName evidence="3">Gluconate 2-dehydrogenase subunit 3</fullName>
    </recommendedName>
</protein>
<evidence type="ECO:0000313" key="2">
    <source>
        <dbReference type="Proteomes" id="UP001247754"/>
    </source>
</evidence>
<sequence>MATLTPQQRAAFGAIADYLIPAYKGLPAATAVGVHEGMVDAVLSYRPDIEEPFLRGLAAVDTGDLSPSLNALFRADADAFNALGLAASGGYYMTAEVRAILGYPGQESLTYDAHATPDYLTDHMLERVVRRGPLYRPTPG</sequence>
<dbReference type="RefSeq" id="WP_310455872.1">
    <property type="nucleotide sequence ID" value="NZ_JAVKPH010000002.1"/>
</dbReference>